<dbReference type="Proteomes" id="UP000769780">
    <property type="component" value="Unassembled WGS sequence"/>
</dbReference>
<evidence type="ECO:0000313" key="4">
    <source>
        <dbReference type="Proteomes" id="UP000769780"/>
    </source>
</evidence>
<dbReference type="Pfam" id="PF08378">
    <property type="entry name" value="NERD"/>
    <property type="match status" value="1"/>
</dbReference>
<dbReference type="RefSeq" id="WP_221873395.1">
    <property type="nucleotide sequence ID" value="NZ_JACWFH010000011.1"/>
</dbReference>
<feature type="domain" description="NERD" evidence="2">
    <location>
        <begin position="37"/>
        <end position="150"/>
    </location>
</feature>
<sequence length="302" mass="35761">MIIKPRIKSRLLVILEILNSRMELAEEEKQYYLSQEKGHHGEQLNDLWVKKLEEELFVLHNLLFEMKNSQFQIDTLIIAQDRIYLLDVKYHKGDYIYKNDGFYTLSDNETKNHLHQLRRCETLLRQLLQTLGFNIPIESTLIFNNPEFYLYNVPPELPIIFPTQLKRFYNNLNKRPSKLSEKHKLLAKKLLDEDKGESSYSKIPIYKYHQIKKGFSCGTCFSLLTTVEKRKVVCTSCGHIEHLESALLRNVKEYMLLFPERKVTTLAIYEWCGGVGSQRSFRRILFNHFTPIGHGRFTHFIE</sequence>
<keyword evidence="1" id="KW-0175">Coiled coil</keyword>
<name>A0ABS7K4H9_9BACI</name>
<keyword evidence="4" id="KW-1185">Reference proteome</keyword>
<proteinExistence type="predicted"/>
<gene>
    <name evidence="3" type="ORF">H0185_10125</name>
</gene>
<accession>A0ABS7K4H9</accession>
<evidence type="ECO:0000259" key="2">
    <source>
        <dbReference type="PROSITE" id="PS50965"/>
    </source>
</evidence>
<dbReference type="InterPro" id="IPR011528">
    <property type="entry name" value="NERD"/>
</dbReference>
<feature type="coiled-coil region" evidence="1">
    <location>
        <begin position="8"/>
        <end position="35"/>
    </location>
</feature>
<dbReference type="PROSITE" id="PS50965">
    <property type="entry name" value="NERD"/>
    <property type="match status" value="1"/>
</dbReference>
<evidence type="ECO:0000256" key="1">
    <source>
        <dbReference type="SAM" id="Coils"/>
    </source>
</evidence>
<dbReference type="EMBL" id="JACWFH010000011">
    <property type="protein sequence ID" value="MBY0097168.1"/>
    <property type="molecule type" value="Genomic_DNA"/>
</dbReference>
<reference evidence="3 4" key="1">
    <citation type="submission" date="2020-07" db="EMBL/GenBank/DDBJ databases">
        <title>Fungal Genomes of the International Space Station.</title>
        <authorList>
            <person name="Seuylemezian A."/>
            <person name="Singh N.K."/>
            <person name="Wood J."/>
            <person name="Venkateswaran K."/>
        </authorList>
    </citation>
    <scope>NUCLEOTIDE SEQUENCE [LARGE SCALE GENOMIC DNA]</scope>
    <source>
        <strain evidence="3 4">PL-B2</strain>
    </source>
</reference>
<comment type="caution">
    <text evidence="3">The sequence shown here is derived from an EMBL/GenBank/DDBJ whole genome shotgun (WGS) entry which is preliminary data.</text>
</comment>
<protein>
    <submittedName>
        <fullName evidence="3">NERD domain-containing protein</fullName>
    </submittedName>
</protein>
<evidence type="ECO:0000313" key="3">
    <source>
        <dbReference type="EMBL" id="MBY0097168.1"/>
    </source>
</evidence>
<organism evidence="3 4">
    <name type="scientific">Mesobacillus maritimus</name>
    <dbReference type="NCBI Taxonomy" id="1643336"/>
    <lineage>
        <taxon>Bacteria</taxon>
        <taxon>Bacillati</taxon>
        <taxon>Bacillota</taxon>
        <taxon>Bacilli</taxon>
        <taxon>Bacillales</taxon>
        <taxon>Bacillaceae</taxon>
        <taxon>Mesobacillus</taxon>
    </lineage>
</organism>